<keyword evidence="3" id="KW-0326">Glycosidase</keyword>
<dbReference type="CDD" id="cd12215">
    <property type="entry name" value="ChiC_BD"/>
    <property type="match status" value="2"/>
</dbReference>
<dbReference type="GO" id="GO:0030246">
    <property type="term" value="F:carbohydrate binding"/>
    <property type="evidence" value="ECO:0007669"/>
    <property type="project" value="InterPro"/>
</dbReference>
<dbReference type="GO" id="GO:0008843">
    <property type="term" value="F:endochitinase activity"/>
    <property type="evidence" value="ECO:0007669"/>
    <property type="project" value="UniProtKB-EC"/>
</dbReference>
<dbReference type="EMBL" id="JACHWQ010000002">
    <property type="protein sequence ID" value="MBB2975461.1"/>
    <property type="molecule type" value="Genomic_DNA"/>
</dbReference>
<dbReference type="SMART" id="SM00495">
    <property type="entry name" value="ChtBD3"/>
    <property type="match status" value="2"/>
</dbReference>
<dbReference type="EC" id="3.2.1.14" evidence="3"/>
<dbReference type="GO" id="GO:0005975">
    <property type="term" value="P:carbohydrate metabolic process"/>
    <property type="evidence" value="ECO:0007669"/>
    <property type="project" value="InterPro"/>
</dbReference>
<dbReference type="InterPro" id="IPR003610">
    <property type="entry name" value="CBM5/12"/>
</dbReference>
<evidence type="ECO:0000256" key="1">
    <source>
        <dbReference type="ARBA" id="ARBA00022801"/>
    </source>
</evidence>
<dbReference type="SUPFAM" id="SSF51445">
    <property type="entry name" value="(Trans)glycosidases"/>
    <property type="match status" value="1"/>
</dbReference>
<dbReference type="PANTHER" id="PTHR42976:SF1">
    <property type="entry name" value="GH18 DOMAIN-CONTAINING PROTEIN-RELATED"/>
    <property type="match status" value="1"/>
</dbReference>
<dbReference type="PROSITE" id="PS51910">
    <property type="entry name" value="GH18_2"/>
    <property type="match status" value="1"/>
</dbReference>
<dbReference type="CDD" id="cd06543">
    <property type="entry name" value="GH18_PF-ChiA-like"/>
    <property type="match status" value="1"/>
</dbReference>
<dbReference type="AlphaFoldDB" id="A0A7W4YN96"/>
<dbReference type="Gene3D" id="2.10.10.20">
    <property type="entry name" value="Carbohydrate-binding module superfamily 5/12"/>
    <property type="match status" value="2"/>
</dbReference>
<keyword evidence="1 3" id="KW-0378">Hydrolase</keyword>
<dbReference type="RefSeq" id="WP_165139753.1">
    <property type="nucleotide sequence ID" value="NZ_CP049255.1"/>
</dbReference>
<name>A0A7W4YN96_9MICO</name>
<sequence length="525" mass="55500">MSSGESRAGRHGGRRLSWWRLLLALAVVAVVAVGAVFLVRAAVAPVMAEGDGEAATAPWFGGYLDVTLADDYTLPTTVDASTSTTVLAFVVADPDDECTPTWGGAYDLDEASANLDVDRNIARYRDAGGDVVVSFGGMANSELSTVCSDRDALSDAYMAVVDRYDLDTIDLDIEGDDLSDTVAGALRADAIAKVQAERAADGSDLAVWMTLPVSPDGLTDDGVRAVQQMLQAGVTLAGVNLMTMDYGVDLGGATMAEASESAIEGANAQLVRVFTDADIALSHGEAWSILGTTAMIGQNDISGEVFTMKDAADLNAYALDKGLGRMSMWSLNRDRTCGENYPNTAVVSNECSGVDQDGDTFAGLLSAGFDGLIETSPTTTSSPTPTRGATAIVDDPDTSPFPVWSSKQSYSAGVKVVRQGYVYVAKWWTDGEYDPADPTVSAADSPWLYVGPVLPSDKPFTLPTVPAGTYPEWDEKTNYAAGEHVVVDDVPFVSKWWTQGDDPMDAVTDQTQSAWQLLDSDSASR</sequence>
<proteinExistence type="predicted"/>
<comment type="caution">
    <text evidence="3">The sequence shown here is derived from an EMBL/GenBank/DDBJ whole genome shotgun (WGS) entry which is preliminary data.</text>
</comment>
<dbReference type="Proteomes" id="UP000529310">
    <property type="component" value="Unassembled WGS sequence"/>
</dbReference>
<dbReference type="GO" id="GO:0005576">
    <property type="term" value="C:extracellular region"/>
    <property type="evidence" value="ECO:0007669"/>
    <property type="project" value="InterPro"/>
</dbReference>
<feature type="domain" description="GH18" evidence="2">
    <location>
        <begin position="58"/>
        <end position="354"/>
    </location>
</feature>
<evidence type="ECO:0000259" key="2">
    <source>
        <dbReference type="PROSITE" id="PS51910"/>
    </source>
</evidence>
<dbReference type="InterPro" id="IPR001223">
    <property type="entry name" value="Glyco_hydro18_cat"/>
</dbReference>
<accession>A0A7W4YN96</accession>
<evidence type="ECO:0000313" key="3">
    <source>
        <dbReference type="EMBL" id="MBB2975461.1"/>
    </source>
</evidence>
<keyword evidence="4" id="KW-1185">Reference proteome</keyword>
<dbReference type="InterPro" id="IPR036573">
    <property type="entry name" value="CBM_sf_5/12"/>
</dbReference>
<gene>
    <name evidence="3" type="ORF">FHX49_001027</name>
</gene>
<dbReference type="SUPFAM" id="SSF51055">
    <property type="entry name" value="Carbohydrate binding domain"/>
    <property type="match status" value="2"/>
</dbReference>
<dbReference type="InterPro" id="IPR052750">
    <property type="entry name" value="GH18_Chitinase"/>
</dbReference>
<protein>
    <submittedName>
        <fullName evidence="3">Chitinase</fullName>
        <ecNumber evidence="3">3.2.1.14</ecNumber>
    </submittedName>
</protein>
<reference evidence="3 4" key="1">
    <citation type="submission" date="2020-08" db="EMBL/GenBank/DDBJ databases">
        <title>Sequencing the genomes of 1000 actinobacteria strains.</title>
        <authorList>
            <person name="Klenk H.-P."/>
        </authorList>
    </citation>
    <scope>NUCLEOTIDE SEQUENCE [LARGE SCALE GENOMIC DNA]</scope>
    <source>
        <strain evidence="3 4">DSM 27099</strain>
    </source>
</reference>
<dbReference type="Gene3D" id="3.20.20.80">
    <property type="entry name" value="Glycosidases"/>
    <property type="match status" value="1"/>
</dbReference>
<dbReference type="InterPro" id="IPR017853">
    <property type="entry name" value="GH"/>
</dbReference>
<organism evidence="3 4">
    <name type="scientific">Microbacterium endophyticum</name>
    <dbReference type="NCBI Taxonomy" id="1526412"/>
    <lineage>
        <taxon>Bacteria</taxon>
        <taxon>Bacillati</taxon>
        <taxon>Actinomycetota</taxon>
        <taxon>Actinomycetes</taxon>
        <taxon>Micrococcales</taxon>
        <taxon>Microbacteriaceae</taxon>
        <taxon>Microbacterium</taxon>
    </lineage>
</organism>
<dbReference type="PANTHER" id="PTHR42976">
    <property type="entry name" value="BIFUNCTIONAL CHITINASE/LYSOZYME-RELATED"/>
    <property type="match status" value="1"/>
</dbReference>
<evidence type="ECO:0000313" key="4">
    <source>
        <dbReference type="Proteomes" id="UP000529310"/>
    </source>
</evidence>